<organism evidence="2 3">
    <name type="scientific">Neonectria punicea</name>
    <dbReference type="NCBI Taxonomy" id="979145"/>
    <lineage>
        <taxon>Eukaryota</taxon>
        <taxon>Fungi</taxon>
        <taxon>Dikarya</taxon>
        <taxon>Ascomycota</taxon>
        <taxon>Pezizomycotina</taxon>
        <taxon>Sordariomycetes</taxon>
        <taxon>Hypocreomycetidae</taxon>
        <taxon>Hypocreales</taxon>
        <taxon>Nectriaceae</taxon>
        <taxon>Neonectria</taxon>
    </lineage>
</organism>
<feature type="domain" description="Protein-arginine deiminase C-terminal" evidence="1">
    <location>
        <begin position="3"/>
        <end position="125"/>
    </location>
</feature>
<reference evidence="2 3" key="1">
    <citation type="journal article" date="2025" name="Microbiol. Resour. Announc.">
        <title>Draft genome sequences for Neonectria magnoliae and Neonectria punicea, canker pathogens of Liriodendron tulipifera and Acer saccharum in West Virginia.</title>
        <authorList>
            <person name="Petronek H.M."/>
            <person name="Kasson M.T."/>
            <person name="Metheny A.M."/>
            <person name="Stauder C.M."/>
            <person name="Lovett B."/>
            <person name="Lynch S.C."/>
            <person name="Garnas J.R."/>
            <person name="Kasson L.R."/>
            <person name="Stajich J.E."/>
        </authorList>
    </citation>
    <scope>NUCLEOTIDE SEQUENCE [LARGE SCALE GENOMIC DNA]</scope>
    <source>
        <strain evidence="2 3">NRRL 64653</strain>
    </source>
</reference>
<dbReference type="InterPro" id="IPR013530">
    <property type="entry name" value="PAD_C"/>
</dbReference>
<proteinExistence type="predicted"/>
<sequence>MDEAERHCAKRIDANIAILKKEVGITNKDIFRIPTPFEASNFPVGAYFLGVVNNLVLNGHKTCVAPNPWGPVINGVDVLAKTIKAQYAKFGIDMKFVDDWNTHHNSGGEVHCGSNSARNMSARWW</sequence>
<gene>
    <name evidence="2" type="ORF">QQX98_008945</name>
</gene>
<dbReference type="InterPro" id="IPR004303">
    <property type="entry name" value="PAD"/>
</dbReference>
<evidence type="ECO:0000259" key="1">
    <source>
        <dbReference type="Pfam" id="PF03068"/>
    </source>
</evidence>
<dbReference type="SUPFAM" id="SSF55909">
    <property type="entry name" value="Pentein"/>
    <property type="match status" value="1"/>
</dbReference>
<dbReference type="PANTHER" id="PTHR10837">
    <property type="entry name" value="PEPTIDYLARGININE DEIMINASE"/>
    <property type="match status" value="1"/>
</dbReference>
<dbReference type="Gene3D" id="3.75.10.10">
    <property type="entry name" value="L-arginine/glycine Amidinotransferase, Chain A"/>
    <property type="match status" value="1"/>
</dbReference>
<dbReference type="Proteomes" id="UP001498476">
    <property type="component" value="Unassembled WGS sequence"/>
</dbReference>
<dbReference type="Pfam" id="PF03068">
    <property type="entry name" value="PAD"/>
    <property type="match status" value="1"/>
</dbReference>
<keyword evidence="3" id="KW-1185">Reference proteome</keyword>
<accession>A0ABR1GTZ0</accession>
<dbReference type="PANTHER" id="PTHR10837:SF8">
    <property type="entry name" value="PROTEIN-ARGININE DEIMINASE"/>
    <property type="match status" value="1"/>
</dbReference>
<evidence type="ECO:0000313" key="2">
    <source>
        <dbReference type="EMBL" id="KAK7408884.1"/>
    </source>
</evidence>
<name>A0ABR1GTZ0_9HYPO</name>
<dbReference type="EMBL" id="JAZAVJ010000170">
    <property type="protein sequence ID" value="KAK7408884.1"/>
    <property type="molecule type" value="Genomic_DNA"/>
</dbReference>
<evidence type="ECO:0000313" key="3">
    <source>
        <dbReference type="Proteomes" id="UP001498476"/>
    </source>
</evidence>
<protein>
    <recommendedName>
        <fullName evidence="1">Protein-arginine deiminase C-terminal domain-containing protein</fullName>
    </recommendedName>
</protein>
<comment type="caution">
    <text evidence="2">The sequence shown here is derived from an EMBL/GenBank/DDBJ whole genome shotgun (WGS) entry which is preliminary data.</text>
</comment>